<evidence type="ECO:0000256" key="6">
    <source>
        <dbReference type="ARBA" id="ARBA00069612"/>
    </source>
</evidence>
<keyword evidence="11" id="KW-1185">Reference proteome</keyword>
<dbReference type="Pfam" id="PF10557">
    <property type="entry name" value="Cullin_Nedd8"/>
    <property type="match status" value="1"/>
</dbReference>
<name>A0A164UVI7_9AGAM</name>
<keyword evidence="5" id="KW-0832">Ubl conjugation</keyword>
<dbReference type="PANTHER" id="PTHR11932">
    <property type="entry name" value="CULLIN"/>
    <property type="match status" value="1"/>
</dbReference>
<evidence type="ECO:0000313" key="11">
    <source>
        <dbReference type="Proteomes" id="UP000076722"/>
    </source>
</evidence>
<dbReference type="GO" id="GO:0019005">
    <property type="term" value="C:SCF ubiquitin ligase complex"/>
    <property type="evidence" value="ECO:0007669"/>
    <property type="project" value="UniProtKB-ARBA"/>
</dbReference>
<dbReference type="InterPro" id="IPR016159">
    <property type="entry name" value="Cullin_repeat-like_dom_sf"/>
</dbReference>
<evidence type="ECO:0000256" key="4">
    <source>
        <dbReference type="ARBA" id="ARBA00022786"/>
    </source>
</evidence>
<dbReference type="InterPro" id="IPR045093">
    <property type="entry name" value="Cullin"/>
</dbReference>
<dbReference type="FunFam" id="1.20.1310.10:FF:000029">
    <property type="entry name" value="Cullin homolog 1"/>
    <property type="match status" value="1"/>
</dbReference>
<sequence>MASSSQTTSAPLPMPPANADLATTWAFLQDGTDHIMTKLQNGMSYSKYMSLYTVAYNYCTSSRMHGAIDSGPGMGGRTGANLMGSDLYNNLTKYFISHLSGLRDASDGMSDEVLLRYYAREWDRYTTGANYTNRLFTYLNRHWVKREKDEGRKGVYMVYTLALVQWKQNFFMHIQTKNTKLASALLRLIEIQRNGETIDQGLVKKVIDSFVSLGLDETDPNKASLDVYKEHFEGPFIEATEKYYTQESDSFLAENSVSDYLKKAEDRLREEEDRVERYLNSNTRKTLIGKCEHVLIREHAEVMWEDFQKLLDFDKDEDLQRMYALLARIPEGLEPLRKKFEEHVKRAGLNAVQKLVGEGGAGADALDPKAYVDALLEVHRKNQETVNRSFRGEAGFVASLDKACREFVNRNAATGTSSTKSPELLAKHADALLRKNNKLSEEQDLEEALNQVMVLFKYIEDKDVFQTFYTTKLSKRLIHGVSASDESEASMISKLKEACGFDYANKFQRMFTDMSLSKDLTDQFKEKMQQSHDDMDINFSVMVLGTNFWPLNPPAHDFTIPREILPTFERFQRYYQAKHSGRKLTWLWNYSKNELRTNYLNQKYILMTSSYQMAVLLQYNDNDTLSLDELSNATGITKDILTQVLAVLVKAKVLLNDEKEQYDLNPSFKSKKIRVNLNQPIKAEVKAESTDVLKTVDEDRKYVIQATIVRVMKARKTMKNQHLIQEVISQISQRFTPKIPDIKKAIDTLLEKEYIERVEGTRDSFSYVA</sequence>
<dbReference type="GO" id="GO:0031146">
    <property type="term" value="P:SCF-dependent proteasomal ubiquitin-dependent protein catabolic process"/>
    <property type="evidence" value="ECO:0007669"/>
    <property type="project" value="UniProtKB-ARBA"/>
</dbReference>
<dbReference type="GO" id="GO:0031625">
    <property type="term" value="F:ubiquitin protein ligase binding"/>
    <property type="evidence" value="ECO:0007669"/>
    <property type="project" value="InterPro"/>
</dbReference>
<dbReference type="GO" id="GO:0005634">
    <property type="term" value="C:nucleus"/>
    <property type="evidence" value="ECO:0007669"/>
    <property type="project" value="UniProtKB-ARBA"/>
</dbReference>
<dbReference type="OrthoDB" id="27073at2759"/>
<dbReference type="Pfam" id="PF26557">
    <property type="entry name" value="Cullin_AB"/>
    <property type="match status" value="1"/>
</dbReference>
<evidence type="ECO:0000256" key="1">
    <source>
        <dbReference type="ARBA" id="ARBA00004906"/>
    </source>
</evidence>
<dbReference type="Gene3D" id="4.10.1030.10">
    <property type="entry name" value="Ring Box Chain A, domain 5"/>
    <property type="match status" value="1"/>
</dbReference>
<dbReference type="AlphaFoldDB" id="A0A164UVI7"/>
<dbReference type="InterPro" id="IPR016158">
    <property type="entry name" value="Cullin_homology"/>
</dbReference>
<evidence type="ECO:0000256" key="7">
    <source>
        <dbReference type="PROSITE-ProRule" id="PRU00330"/>
    </source>
</evidence>
<dbReference type="SMART" id="SM00884">
    <property type="entry name" value="Cullin_Nedd8"/>
    <property type="match status" value="1"/>
</dbReference>
<dbReference type="InterPro" id="IPR036388">
    <property type="entry name" value="WH-like_DNA-bd_sf"/>
</dbReference>
<dbReference type="InterPro" id="IPR001373">
    <property type="entry name" value="Cullin_N"/>
</dbReference>
<dbReference type="PROSITE" id="PS50069">
    <property type="entry name" value="CULLIN_2"/>
    <property type="match status" value="1"/>
</dbReference>
<comment type="pathway">
    <text evidence="1">Protein modification; protein ubiquitination.</text>
</comment>
<dbReference type="Proteomes" id="UP000076722">
    <property type="component" value="Unassembled WGS sequence"/>
</dbReference>
<evidence type="ECO:0000256" key="3">
    <source>
        <dbReference type="ARBA" id="ARBA00022499"/>
    </source>
</evidence>
<dbReference type="SMART" id="SM00182">
    <property type="entry name" value="CULLIN"/>
    <property type="match status" value="1"/>
</dbReference>
<proteinExistence type="inferred from homology"/>
<evidence type="ECO:0000313" key="10">
    <source>
        <dbReference type="EMBL" id="KZS93575.1"/>
    </source>
</evidence>
<dbReference type="FunFam" id="1.10.10.10:FF:000014">
    <property type="entry name" value="Cullin 1"/>
    <property type="match status" value="1"/>
</dbReference>
<dbReference type="InterPro" id="IPR016157">
    <property type="entry name" value="Cullin_CS"/>
</dbReference>
<dbReference type="InterPro" id="IPR036390">
    <property type="entry name" value="WH_DNA-bd_sf"/>
</dbReference>
<dbReference type="STRING" id="1314777.A0A164UVI7"/>
<organism evidence="10 11">
    <name type="scientific">Sistotremastrum niveocremeum HHB9708</name>
    <dbReference type="NCBI Taxonomy" id="1314777"/>
    <lineage>
        <taxon>Eukaryota</taxon>
        <taxon>Fungi</taxon>
        <taxon>Dikarya</taxon>
        <taxon>Basidiomycota</taxon>
        <taxon>Agaricomycotina</taxon>
        <taxon>Agaricomycetes</taxon>
        <taxon>Sistotremastrales</taxon>
        <taxon>Sistotremastraceae</taxon>
        <taxon>Sertulicium</taxon>
        <taxon>Sertulicium niveocremeum</taxon>
    </lineage>
</organism>
<dbReference type="InterPro" id="IPR019559">
    <property type="entry name" value="Cullin_neddylation_domain"/>
</dbReference>
<dbReference type="SUPFAM" id="SSF75632">
    <property type="entry name" value="Cullin homology domain"/>
    <property type="match status" value="1"/>
</dbReference>
<evidence type="ECO:0000256" key="2">
    <source>
        <dbReference type="ARBA" id="ARBA00006019"/>
    </source>
</evidence>
<reference evidence="10 11" key="1">
    <citation type="journal article" date="2016" name="Mol. Biol. Evol.">
        <title>Comparative Genomics of Early-Diverging Mushroom-Forming Fungi Provides Insights into the Origins of Lignocellulose Decay Capabilities.</title>
        <authorList>
            <person name="Nagy L.G."/>
            <person name="Riley R."/>
            <person name="Tritt A."/>
            <person name="Adam C."/>
            <person name="Daum C."/>
            <person name="Floudas D."/>
            <person name="Sun H."/>
            <person name="Yadav J.S."/>
            <person name="Pangilinan J."/>
            <person name="Larsson K.H."/>
            <person name="Matsuura K."/>
            <person name="Barry K."/>
            <person name="Labutti K."/>
            <person name="Kuo R."/>
            <person name="Ohm R.A."/>
            <person name="Bhattacharya S.S."/>
            <person name="Shirouzu T."/>
            <person name="Yoshinaga Y."/>
            <person name="Martin F.M."/>
            <person name="Grigoriev I.V."/>
            <person name="Hibbett D.S."/>
        </authorList>
    </citation>
    <scope>NUCLEOTIDE SEQUENCE [LARGE SCALE GENOMIC DNA]</scope>
    <source>
        <strain evidence="10 11">HHB9708</strain>
    </source>
</reference>
<dbReference type="FunFam" id="1.20.1310.10:FF:000012">
    <property type="entry name" value="Cullin 2"/>
    <property type="match status" value="1"/>
</dbReference>
<dbReference type="FunFam" id="4.10.1030.10:FF:000002">
    <property type="entry name" value="cullin homolog 1"/>
    <property type="match status" value="1"/>
</dbReference>
<accession>A0A164UVI7</accession>
<dbReference type="FunFam" id="1.10.10.10:FF:000161">
    <property type="entry name" value="Cullin 1"/>
    <property type="match status" value="1"/>
</dbReference>
<dbReference type="SUPFAM" id="SSF46785">
    <property type="entry name" value="Winged helix' DNA-binding domain"/>
    <property type="match status" value="1"/>
</dbReference>
<dbReference type="EMBL" id="KV419407">
    <property type="protein sequence ID" value="KZS93575.1"/>
    <property type="molecule type" value="Genomic_DNA"/>
</dbReference>
<gene>
    <name evidence="10" type="ORF">SISNIDRAFT_454788</name>
</gene>
<dbReference type="Gene3D" id="1.20.1310.10">
    <property type="entry name" value="Cullin Repeats"/>
    <property type="match status" value="4"/>
</dbReference>
<dbReference type="Pfam" id="PF00888">
    <property type="entry name" value="Cullin"/>
    <property type="match status" value="1"/>
</dbReference>
<dbReference type="FunFam" id="1.20.1310.10:FF:000011">
    <property type="entry name" value="Cullin 1"/>
    <property type="match status" value="1"/>
</dbReference>
<dbReference type="Gene3D" id="1.10.10.10">
    <property type="entry name" value="Winged helix-like DNA-binding domain superfamily/Winged helix DNA-binding domain"/>
    <property type="match status" value="2"/>
</dbReference>
<feature type="domain" description="Cullin family profile" evidence="9">
    <location>
        <begin position="420"/>
        <end position="649"/>
    </location>
</feature>
<dbReference type="InterPro" id="IPR036317">
    <property type="entry name" value="Cullin_homology_sf"/>
</dbReference>
<protein>
    <recommendedName>
        <fullName evidence="6">Cullin-1</fullName>
    </recommendedName>
</protein>
<dbReference type="FunFam" id="1.20.1310.10:FF:000026">
    <property type="entry name" value="Cullin 1"/>
    <property type="match status" value="1"/>
</dbReference>
<comment type="similarity">
    <text evidence="2 7 8">Belongs to the cullin family.</text>
</comment>
<evidence type="ECO:0000259" key="9">
    <source>
        <dbReference type="PROSITE" id="PS50069"/>
    </source>
</evidence>
<evidence type="ECO:0000256" key="5">
    <source>
        <dbReference type="ARBA" id="ARBA00022843"/>
    </source>
</evidence>
<dbReference type="InterPro" id="IPR059120">
    <property type="entry name" value="Cullin-like_AB"/>
</dbReference>
<evidence type="ECO:0000256" key="8">
    <source>
        <dbReference type="RuleBase" id="RU003829"/>
    </source>
</evidence>
<dbReference type="SUPFAM" id="SSF74788">
    <property type="entry name" value="Cullin repeat-like"/>
    <property type="match status" value="1"/>
</dbReference>
<keyword evidence="4" id="KW-0833">Ubl conjugation pathway</keyword>
<keyword evidence="3" id="KW-1017">Isopeptide bond</keyword>
<dbReference type="PROSITE" id="PS01256">
    <property type="entry name" value="CULLIN_1"/>
    <property type="match status" value="1"/>
</dbReference>